<keyword evidence="10" id="KW-1133">Transmembrane helix</keyword>
<dbReference type="Gene3D" id="3.30.565.10">
    <property type="entry name" value="Histidine kinase-like ATPase, C-terminal domain"/>
    <property type="match status" value="1"/>
</dbReference>
<keyword evidence="10" id="KW-0472">Membrane</keyword>
<keyword evidence="4" id="KW-0808">Transferase</keyword>
<feature type="region of interest" description="Disordered" evidence="9">
    <location>
        <begin position="441"/>
        <end position="474"/>
    </location>
</feature>
<protein>
    <recommendedName>
        <fullName evidence="2">histidine kinase</fullName>
        <ecNumber evidence="2">2.7.13.3</ecNumber>
    </recommendedName>
</protein>
<evidence type="ECO:0000256" key="3">
    <source>
        <dbReference type="ARBA" id="ARBA00022553"/>
    </source>
</evidence>
<gene>
    <name evidence="12" type="ORF">WB403_10360</name>
</gene>
<feature type="transmembrane region" description="Helical" evidence="10">
    <location>
        <begin position="91"/>
        <end position="109"/>
    </location>
</feature>
<dbReference type="Proteomes" id="UP001365781">
    <property type="component" value="Unassembled WGS sequence"/>
</dbReference>
<evidence type="ECO:0000256" key="4">
    <source>
        <dbReference type="ARBA" id="ARBA00022679"/>
    </source>
</evidence>
<reference evidence="12 13" key="1">
    <citation type="submission" date="2024-03" db="EMBL/GenBank/DDBJ databases">
        <title>First Report of Pectobacterium brasiliscabiei causing potato scab in china.</title>
        <authorList>
            <person name="Handique U."/>
        </authorList>
    </citation>
    <scope>NUCLEOTIDE SEQUENCE [LARGE SCALE GENOMIC DNA]</scope>
    <source>
        <strain evidence="12 13">ZRIMU1503</strain>
    </source>
</reference>
<keyword evidence="5" id="KW-0547">Nucleotide-binding</keyword>
<feature type="transmembrane region" description="Helical" evidence="10">
    <location>
        <begin position="153"/>
        <end position="169"/>
    </location>
</feature>
<evidence type="ECO:0000256" key="8">
    <source>
        <dbReference type="ARBA" id="ARBA00023012"/>
    </source>
</evidence>
<dbReference type="PANTHER" id="PTHR24421">
    <property type="entry name" value="NITRATE/NITRITE SENSOR PROTEIN NARX-RELATED"/>
    <property type="match status" value="1"/>
</dbReference>
<keyword evidence="10" id="KW-0812">Transmembrane</keyword>
<dbReference type="InterPro" id="IPR036890">
    <property type="entry name" value="HATPase_C_sf"/>
</dbReference>
<dbReference type="PANTHER" id="PTHR24421:SF10">
    <property type="entry name" value="NITRATE_NITRITE SENSOR PROTEIN NARQ"/>
    <property type="match status" value="1"/>
</dbReference>
<sequence>MSVGGRERPWPPASAAVAVGGPALVCTLAAVGVVTAGPLASLPAVVAVSVVVVLGLLAERARPRTAALAVLAALVSTGVTPVLLARGGVTFPIGAWGVVEAGALLVLTVQVTRRTAAPGRAAGAVAMLCLAEAGLMVRVVWPESLPNMLLTTAYWSLGAGVAVAVGLRLRTVDEAWARSVAAARRTQRLELARDLHDFVAHDVTGMVVQAQAAAHVLDGQPEVGAALKRIEEAGQRALASMDRTVHMLRSADGDPGTGPVPPPLPTLADLPALVGHFAAIGPSDARLSVDHRAVAATDRETAATAYRVVTEALTNIRRHAPAAAHVEISVGRDDGPDDRQPVHDGTDDETGAHGDDGARDDGDDDHNHDHDHEGSWLTVVVANDRAPAGRPDAARAHPLGGSHRRHGLGLIGLTERVEALGGTLTAGPTAPGTWRVTALLPMPASARTPPRDTPTRDTGASTATPDRMTTEPRR</sequence>
<evidence type="ECO:0000259" key="11">
    <source>
        <dbReference type="Pfam" id="PF07730"/>
    </source>
</evidence>
<feature type="transmembrane region" description="Helical" evidence="10">
    <location>
        <begin position="121"/>
        <end position="141"/>
    </location>
</feature>
<evidence type="ECO:0000313" key="13">
    <source>
        <dbReference type="Proteomes" id="UP001365781"/>
    </source>
</evidence>
<evidence type="ECO:0000256" key="10">
    <source>
        <dbReference type="SAM" id="Phobius"/>
    </source>
</evidence>
<evidence type="ECO:0000256" key="5">
    <source>
        <dbReference type="ARBA" id="ARBA00022741"/>
    </source>
</evidence>
<dbReference type="GO" id="GO:0016301">
    <property type="term" value="F:kinase activity"/>
    <property type="evidence" value="ECO:0007669"/>
    <property type="project" value="UniProtKB-KW"/>
</dbReference>
<evidence type="ECO:0000256" key="2">
    <source>
        <dbReference type="ARBA" id="ARBA00012438"/>
    </source>
</evidence>
<dbReference type="Pfam" id="PF07730">
    <property type="entry name" value="HisKA_3"/>
    <property type="match status" value="1"/>
</dbReference>
<dbReference type="EMBL" id="JBBAYM010000005">
    <property type="protein sequence ID" value="MEI5609570.1"/>
    <property type="molecule type" value="Genomic_DNA"/>
</dbReference>
<feature type="transmembrane region" description="Helical" evidence="10">
    <location>
        <begin position="65"/>
        <end position="85"/>
    </location>
</feature>
<name>A0ABU8G8P2_9ACTN</name>
<feature type="compositionally biased region" description="Basic and acidic residues" evidence="9">
    <location>
        <begin position="330"/>
        <end position="372"/>
    </location>
</feature>
<evidence type="ECO:0000256" key="6">
    <source>
        <dbReference type="ARBA" id="ARBA00022777"/>
    </source>
</evidence>
<keyword evidence="6 12" id="KW-0418">Kinase</keyword>
<feature type="transmembrane region" description="Helical" evidence="10">
    <location>
        <begin position="12"/>
        <end position="34"/>
    </location>
</feature>
<dbReference type="SUPFAM" id="SSF55874">
    <property type="entry name" value="ATPase domain of HSP90 chaperone/DNA topoisomerase II/histidine kinase"/>
    <property type="match status" value="1"/>
</dbReference>
<keyword evidence="13" id="KW-1185">Reference proteome</keyword>
<dbReference type="InterPro" id="IPR011712">
    <property type="entry name" value="Sig_transdc_His_kin_sub3_dim/P"/>
</dbReference>
<feature type="region of interest" description="Disordered" evidence="9">
    <location>
        <begin position="326"/>
        <end position="372"/>
    </location>
</feature>
<keyword evidence="8" id="KW-0902">Two-component regulatory system</keyword>
<organism evidence="12 13">
    <name type="scientific">Streptomyces brasiliscabiei</name>
    <dbReference type="NCBI Taxonomy" id="2736302"/>
    <lineage>
        <taxon>Bacteria</taxon>
        <taxon>Bacillati</taxon>
        <taxon>Actinomycetota</taxon>
        <taxon>Actinomycetes</taxon>
        <taxon>Kitasatosporales</taxon>
        <taxon>Streptomycetaceae</taxon>
        <taxon>Streptomyces</taxon>
    </lineage>
</organism>
<accession>A0ABU8G8P2</accession>
<comment type="catalytic activity">
    <reaction evidence="1">
        <text>ATP + protein L-histidine = ADP + protein N-phospho-L-histidine.</text>
        <dbReference type="EC" id="2.7.13.3"/>
    </reaction>
</comment>
<keyword evidence="3" id="KW-0597">Phosphoprotein</keyword>
<evidence type="ECO:0000313" key="12">
    <source>
        <dbReference type="EMBL" id="MEI5609570.1"/>
    </source>
</evidence>
<evidence type="ECO:0000256" key="9">
    <source>
        <dbReference type="SAM" id="MobiDB-lite"/>
    </source>
</evidence>
<feature type="transmembrane region" description="Helical" evidence="10">
    <location>
        <begin position="40"/>
        <end position="58"/>
    </location>
</feature>
<keyword evidence="7" id="KW-0067">ATP-binding</keyword>
<proteinExistence type="predicted"/>
<evidence type="ECO:0000256" key="1">
    <source>
        <dbReference type="ARBA" id="ARBA00000085"/>
    </source>
</evidence>
<dbReference type="Gene3D" id="1.20.5.1930">
    <property type="match status" value="1"/>
</dbReference>
<dbReference type="CDD" id="cd16917">
    <property type="entry name" value="HATPase_UhpB-NarQ-NarX-like"/>
    <property type="match status" value="1"/>
</dbReference>
<comment type="caution">
    <text evidence="12">The sequence shown here is derived from an EMBL/GenBank/DDBJ whole genome shotgun (WGS) entry which is preliminary data.</text>
</comment>
<dbReference type="EC" id="2.7.13.3" evidence="2"/>
<dbReference type="InterPro" id="IPR050482">
    <property type="entry name" value="Sensor_HK_TwoCompSys"/>
</dbReference>
<dbReference type="RefSeq" id="WP_336537124.1">
    <property type="nucleotide sequence ID" value="NZ_JBBAYL010000009.1"/>
</dbReference>
<feature type="domain" description="Signal transduction histidine kinase subgroup 3 dimerisation and phosphoacceptor" evidence="11">
    <location>
        <begin position="188"/>
        <end position="251"/>
    </location>
</feature>
<evidence type="ECO:0000256" key="7">
    <source>
        <dbReference type="ARBA" id="ARBA00022840"/>
    </source>
</evidence>